<evidence type="ECO:0000313" key="2">
    <source>
        <dbReference type="Proteomes" id="UP000828390"/>
    </source>
</evidence>
<dbReference type="Proteomes" id="UP000828390">
    <property type="component" value="Unassembled WGS sequence"/>
</dbReference>
<proteinExistence type="predicted"/>
<gene>
    <name evidence="1" type="ORF">DPMN_138742</name>
</gene>
<organism evidence="1 2">
    <name type="scientific">Dreissena polymorpha</name>
    <name type="common">Zebra mussel</name>
    <name type="synonym">Mytilus polymorpha</name>
    <dbReference type="NCBI Taxonomy" id="45954"/>
    <lineage>
        <taxon>Eukaryota</taxon>
        <taxon>Metazoa</taxon>
        <taxon>Spiralia</taxon>
        <taxon>Lophotrochozoa</taxon>
        <taxon>Mollusca</taxon>
        <taxon>Bivalvia</taxon>
        <taxon>Autobranchia</taxon>
        <taxon>Heteroconchia</taxon>
        <taxon>Euheterodonta</taxon>
        <taxon>Imparidentia</taxon>
        <taxon>Neoheterodontei</taxon>
        <taxon>Myida</taxon>
        <taxon>Dreissenoidea</taxon>
        <taxon>Dreissenidae</taxon>
        <taxon>Dreissena</taxon>
    </lineage>
</organism>
<reference evidence="1" key="2">
    <citation type="submission" date="2020-11" db="EMBL/GenBank/DDBJ databases">
        <authorList>
            <person name="McCartney M.A."/>
            <person name="Auch B."/>
            <person name="Kono T."/>
            <person name="Mallez S."/>
            <person name="Becker A."/>
            <person name="Gohl D.M."/>
            <person name="Silverstein K.A.T."/>
            <person name="Koren S."/>
            <person name="Bechman K.B."/>
            <person name="Herman A."/>
            <person name="Abrahante J.E."/>
            <person name="Garbe J."/>
        </authorList>
    </citation>
    <scope>NUCLEOTIDE SEQUENCE</scope>
    <source>
        <strain evidence="1">Duluth1</strain>
        <tissue evidence="1">Whole animal</tissue>
    </source>
</reference>
<evidence type="ECO:0000313" key="1">
    <source>
        <dbReference type="EMBL" id="KAH3810351.1"/>
    </source>
</evidence>
<name>A0A9D4JEZ8_DREPO</name>
<comment type="caution">
    <text evidence="1">The sequence shown here is derived from an EMBL/GenBank/DDBJ whole genome shotgun (WGS) entry which is preliminary data.</text>
</comment>
<protein>
    <submittedName>
        <fullName evidence="1">Uncharacterized protein</fullName>
    </submittedName>
</protein>
<reference evidence="1" key="1">
    <citation type="journal article" date="2019" name="bioRxiv">
        <title>The Genome of the Zebra Mussel, Dreissena polymorpha: A Resource for Invasive Species Research.</title>
        <authorList>
            <person name="McCartney M.A."/>
            <person name="Auch B."/>
            <person name="Kono T."/>
            <person name="Mallez S."/>
            <person name="Zhang Y."/>
            <person name="Obille A."/>
            <person name="Becker A."/>
            <person name="Abrahante J.E."/>
            <person name="Garbe J."/>
            <person name="Badalamenti J.P."/>
            <person name="Herman A."/>
            <person name="Mangelson H."/>
            <person name="Liachko I."/>
            <person name="Sullivan S."/>
            <person name="Sone E.D."/>
            <person name="Koren S."/>
            <person name="Silverstein K.A.T."/>
            <person name="Beckman K.B."/>
            <person name="Gohl D.M."/>
        </authorList>
    </citation>
    <scope>NUCLEOTIDE SEQUENCE</scope>
    <source>
        <strain evidence="1">Duluth1</strain>
        <tissue evidence="1">Whole animal</tissue>
    </source>
</reference>
<dbReference type="AlphaFoldDB" id="A0A9D4JEZ8"/>
<sequence length="65" mass="7324">MLVAKGFRIEVEEVANYTQGMFDANTDVVYEDYETTTTKPTNQQPSLVANVFNVFCVAAIFSFTF</sequence>
<dbReference type="EMBL" id="JAIWYP010000006">
    <property type="protein sequence ID" value="KAH3810351.1"/>
    <property type="molecule type" value="Genomic_DNA"/>
</dbReference>
<keyword evidence="2" id="KW-1185">Reference proteome</keyword>
<accession>A0A9D4JEZ8</accession>